<sequence>MRPLKAFAINPQLGVKDSVVNIPIDIGECLHTLPRSFNEMATIQLQLKRHILHKTYYIPGTDKDKLTVLLCAPSGKAAFLIHGVSVHTAFALPVTQFSDVEDGLVNGACGELEMIMFRPQSSEPYKLFLNFSETAVGHKARSANKSFMENENIASHLTPIDKNRQILNISNKLEQQVVREQFPLVCAEALT</sequence>
<organism evidence="1 2">
    <name type="scientific">Nezara viridula</name>
    <name type="common">Southern green stink bug</name>
    <name type="synonym">Cimex viridulus</name>
    <dbReference type="NCBI Taxonomy" id="85310"/>
    <lineage>
        <taxon>Eukaryota</taxon>
        <taxon>Metazoa</taxon>
        <taxon>Ecdysozoa</taxon>
        <taxon>Arthropoda</taxon>
        <taxon>Hexapoda</taxon>
        <taxon>Insecta</taxon>
        <taxon>Pterygota</taxon>
        <taxon>Neoptera</taxon>
        <taxon>Paraneoptera</taxon>
        <taxon>Hemiptera</taxon>
        <taxon>Heteroptera</taxon>
        <taxon>Panheteroptera</taxon>
        <taxon>Pentatomomorpha</taxon>
        <taxon>Pentatomoidea</taxon>
        <taxon>Pentatomidae</taxon>
        <taxon>Pentatominae</taxon>
        <taxon>Nezara</taxon>
    </lineage>
</organism>
<accession>A0A9P0H5A7</accession>
<dbReference type="EMBL" id="OV725079">
    <property type="protein sequence ID" value="CAH1395674.1"/>
    <property type="molecule type" value="Genomic_DNA"/>
</dbReference>
<name>A0A9P0H5A7_NEZVI</name>
<proteinExistence type="predicted"/>
<keyword evidence="2" id="KW-1185">Reference proteome</keyword>
<dbReference type="PANTHER" id="PTHR47642:SF5">
    <property type="entry name" value="ATP-DEPENDENT DNA HELICASE"/>
    <property type="match status" value="1"/>
</dbReference>
<protein>
    <submittedName>
        <fullName evidence="1">Uncharacterized protein</fullName>
    </submittedName>
</protein>
<reference evidence="1" key="1">
    <citation type="submission" date="2022-01" db="EMBL/GenBank/DDBJ databases">
        <authorList>
            <person name="King R."/>
        </authorList>
    </citation>
    <scope>NUCLEOTIDE SEQUENCE</scope>
</reference>
<dbReference type="PANTHER" id="PTHR47642">
    <property type="entry name" value="ATP-DEPENDENT DNA HELICASE"/>
    <property type="match status" value="1"/>
</dbReference>
<gene>
    <name evidence="1" type="ORF">NEZAVI_LOCUS5908</name>
</gene>
<dbReference type="Proteomes" id="UP001152798">
    <property type="component" value="Chromosome 3"/>
</dbReference>
<evidence type="ECO:0000313" key="2">
    <source>
        <dbReference type="Proteomes" id="UP001152798"/>
    </source>
</evidence>
<dbReference type="OrthoDB" id="6625912at2759"/>
<dbReference type="AlphaFoldDB" id="A0A9P0H5A7"/>
<dbReference type="InterPro" id="IPR051055">
    <property type="entry name" value="PIF1_helicase"/>
</dbReference>
<evidence type="ECO:0000313" key="1">
    <source>
        <dbReference type="EMBL" id="CAH1395674.1"/>
    </source>
</evidence>